<proteinExistence type="predicted"/>
<keyword evidence="2" id="KW-1185">Reference proteome</keyword>
<comment type="caution">
    <text evidence="1">The sequence shown here is derived from an EMBL/GenBank/DDBJ whole genome shotgun (WGS) entry which is preliminary data.</text>
</comment>
<name>A0ACC4AJ03_POPAL</name>
<accession>A0ACC4AJ03</accession>
<gene>
    <name evidence="1" type="ORF">D5086_031354</name>
</gene>
<organism evidence="1 2">
    <name type="scientific">Populus alba</name>
    <name type="common">White poplar</name>
    <dbReference type="NCBI Taxonomy" id="43335"/>
    <lineage>
        <taxon>Eukaryota</taxon>
        <taxon>Viridiplantae</taxon>
        <taxon>Streptophyta</taxon>
        <taxon>Embryophyta</taxon>
        <taxon>Tracheophyta</taxon>
        <taxon>Spermatophyta</taxon>
        <taxon>Magnoliopsida</taxon>
        <taxon>eudicotyledons</taxon>
        <taxon>Gunneridae</taxon>
        <taxon>Pentapetalae</taxon>
        <taxon>rosids</taxon>
        <taxon>fabids</taxon>
        <taxon>Malpighiales</taxon>
        <taxon>Salicaceae</taxon>
        <taxon>Saliceae</taxon>
        <taxon>Populus</taxon>
    </lineage>
</organism>
<reference evidence="1 2" key="1">
    <citation type="journal article" date="2024" name="Plant Biotechnol. J.">
        <title>Genome and CRISPR/Cas9 system of a widespread forest tree (Populus alba) in the world.</title>
        <authorList>
            <person name="Liu Y.J."/>
            <person name="Jiang P.F."/>
            <person name="Han X.M."/>
            <person name="Li X.Y."/>
            <person name="Wang H.M."/>
            <person name="Wang Y.J."/>
            <person name="Wang X.X."/>
            <person name="Zeng Q.Y."/>
        </authorList>
    </citation>
    <scope>NUCLEOTIDE SEQUENCE [LARGE SCALE GENOMIC DNA]</scope>
    <source>
        <strain evidence="2">cv. PAL-ZL1</strain>
    </source>
</reference>
<protein>
    <submittedName>
        <fullName evidence="1">Uncharacterized protein</fullName>
    </submittedName>
</protein>
<dbReference type="Proteomes" id="UP000309997">
    <property type="component" value="Unassembled WGS sequence"/>
</dbReference>
<evidence type="ECO:0000313" key="1">
    <source>
        <dbReference type="EMBL" id="KAL3565939.1"/>
    </source>
</evidence>
<evidence type="ECO:0000313" key="2">
    <source>
        <dbReference type="Proteomes" id="UP000309997"/>
    </source>
</evidence>
<dbReference type="EMBL" id="RCHU02000018">
    <property type="protein sequence ID" value="KAL3565939.1"/>
    <property type="molecule type" value="Genomic_DNA"/>
</dbReference>
<sequence length="421" mass="46064">MGLKTYWKVTEDQGYLDDLKGSQLKEFFDCMAPTVVNVENKDKGSGSGVIIDEGRSIITCAHEIKHDSEPTIFRVSQKGGTKVSISKHDEESDLCVLKYQKKKNKKVDYAEVYLGDDTVKIGQEVYIISMSAGLPHVFTCAKITGYGTYGTLGFDFGNKSQPMFMVSDISIVSGCYGAPVFDARGRVLGIVTHGHLGYNVVRKIQDLLKERLITQDDFPWKLPIPSSSGNVVVEEEEGTLLKYVGGVDVSYSKELDSAAAASTAACGCGSLVVLDVTTPTLQVVYQDFFLLTNFDVPYIPPFLAFREAPILLQLLQKMKNTDNPFYPQLLLVDGNGLLHPRGFGLACHLGVLANIPTIGIGKNLHHVDGLTQSGVRQLLQAKDSSGEDFITLKGSSGCVWGAVTDFTHHLLLTRHKNFISE</sequence>